<feature type="domain" description="YoaR-like putative peptidoglycan binding" evidence="3">
    <location>
        <begin position="99"/>
        <end position="198"/>
    </location>
</feature>
<proteinExistence type="predicted"/>
<dbReference type="PANTHER" id="PTHR35788">
    <property type="entry name" value="EXPORTED PROTEIN-RELATED"/>
    <property type="match status" value="1"/>
</dbReference>
<dbReference type="AlphaFoldDB" id="A0A6V6Y3M2"/>
<organism evidence="4 5">
    <name type="scientific">Aedoeadaptatus nemausensis</name>
    <dbReference type="NCBI Taxonomy" id="2582829"/>
    <lineage>
        <taxon>Bacteria</taxon>
        <taxon>Bacillati</taxon>
        <taxon>Bacillota</taxon>
        <taxon>Tissierellia</taxon>
        <taxon>Tissierellales</taxon>
        <taxon>Peptoniphilaceae</taxon>
        <taxon>Aedoeadaptatus</taxon>
    </lineage>
</organism>
<evidence type="ECO:0000313" key="5">
    <source>
        <dbReference type="Proteomes" id="UP000586454"/>
    </source>
</evidence>
<name>A0A6V6Y3M2_9FIRM</name>
<keyword evidence="1" id="KW-0732">Signal</keyword>
<feature type="domain" description="G5" evidence="2">
    <location>
        <begin position="390"/>
        <end position="445"/>
    </location>
</feature>
<accession>A0A6V6Y3M2</accession>
<evidence type="ECO:0000259" key="2">
    <source>
        <dbReference type="Pfam" id="PF07501"/>
    </source>
</evidence>
<evidence type="ECO:0000256" key="1">
    <source>
        <dbReference type="ARBA" id="ARBA00022729"/>
    </source>
</evidence>
<dbReference type="InterPro" id="IPR052913">
    <property type="entry name" value="Glycopeptide_resist_protein"/>
</dbReference>
<keyword evidence="5" id="KW-1185">Reference proteome</keyword>
<evidence type="ECO:0000313" key="4">
    <source>
        <dbReference type="EMBL" id="CAC9931171.1"/>
    </source>
</evidence>
<dbReference type="InterPro" id="IPR022029">
    <property type="entry name" value="YoaR-like_PG-bd"/>
</dbReference>
<comment type="caution">
    <text evidence="4">The sequence shown here is derived from an EMBL/GenBank/DDBJ whole genome shotgun (WGS) entry which is preliminary data.</text>
</comment>
<reference evidence="4 5" key="1">
    <citation type="submission" date="2020-06" db="EMBL/GenBank/DDBJ databases">
        <authorList>
            <person name="Criscuolo A."/>
        </authorList>
    </citation>
    <scope>NUCLEOTIDE SEQUENCE [LARGE SCALE GENOMIC DNA]</scope>
    <source>
        <strain evidence="4">1804121828</strain>
    </source>
</reference>
<protein>
    <submittedName>
        <fullName evidence="4">VanW-like protein</fullName>
    </submittedName>
</protein>
<dbReference type="InterPro" id="IPR007391">
    <property type="entry name" value="Vancomycin_resist_VanW"/>
</dbReference>
<dbReference type="InterPro" id="IPR011098">
    <property type="entry name" value="G5_dom"/>
</dbReference>
<dbReference type="PANTHER" id="PTHR35788:SF1">
    <property type="entry name" value="EXPORTED PROTEIN"/>
    <property type="match status" value="1"/>
</dbReference>
<dbReference type="RefSeq" id="WP_180499748.1">
    <property type="nucleotide sequence ID" value="NZ_CAIJCS010000019.1"/>
</dbReference>
<dbReference type="Proteomes" id="UP000586454">
    <property type="component" value="Unassembled WGS sequence"/>
</dbReference>
<gene>
    <name evidence="4" type="ORF">PEPNEM18_00929</name>
</gene>
<dbReference type="EMBL" id="CAIJCS010000019">
    <property type="protein sequence ID" value="CAC9931171.1"/>
    <property type="molecule type" value="Genomic_DNA"/>
</dbReference>
<sequence length="450" mass="49667">MAKNYFDFRHRKRQELKRKKRIRQGGRVLSIILILCLAVACVPLFGRISPGVQYQGVKLGFLTEADAKNKLEKAQEEFKGKDVTLINGKRKAKASAGMLGLSISPDKVAREAMELSRKTSFIKRPFIAIRRTEPKVPLAVDKNVLSKGIEKLNGTLYDGAKPARVVLRGEKVVVENGEVGEGVNLEEAALSLSKGIEKPVKLKIEEIAPAISTEALQGIDSVLATWTTDYDPNDENRVVNLERGASFFNPIVLQPGERLSFLETIGGITKENGFKEGETLSAGIETTGTGGGVCQVSTTMYNAAVRADLNILSRHNHSKAVEYAEKGTDCAVSDGYKDFIFTNPYNTPIYIETKVGKGHVVCTIFGHGAEKPYTIDLLPELIRTMAAGENWQNTEELKEGEVKVVQEKEDGSFYKTYKVYKQGNREIKRELASTSRYVPVDGKYLKGISD</sequence>
<dbReference type="Pfam" id="PF07501">
    <property type="entry name" value="G5"/>
    <property type="match status" value="1"/>
</dbReference>
<dbReference type="Pfam" id="PF12229">
    <property type="entry name" value="PG_binding_4"/>
    <property type="match status" value="1"/>
</dbReference>
<dbReference type="Pfam" id="PF04294">
    <property type="entry name" value="VanW"/>
    <property type="match status" value="1"/>
</dbReference>
<evidence type="ECO:0000259" key="3">
    <source>
        <dbReference type="Pfam" id="PF12229"/>
    </source>
</evidence>